<proteinExistence type="predicted"/>
<organism evidence="1 2">
    <name type="scientific">Trichonephila clavipes</name>
    <name type="common">Golden silk orbweaver</name>
    <name type="synonym">Nephila clavipes</name>
    <dbReference type="NCBI Taxonomy" id="2585209"/>
    <lineage>
        <taxon>Eukaryota</taxon>
        <taxon>Metazoa</taxon>
        <taxon>Ecdysozoa</taxon>
        <taxon>Arthropoda</taxon>
        <taxon>Chelicerata</taxon>
        <taxon>Arachnida</taxon>
        <taxon>Araneae</taxon>
        <taxon>Araneomorphae</taxon>
        <taxon>Entelegynae</taxon>
        <taxon>Araneoidea</taxon>
        <taxon>Nephilidae</taxon>
        <taxon>Trichonephila</taxon>
    </lineage>
</organism>
<protein>
    <submittedName>
        <fullName evidence="1">Uncharacterized protein</fullName>
    </submittedName>
</protein>
<dbReference type="Proteomes" id="UP000887159">
    <property type="component" value="Unassembled WGS sequence"/>
</dbReference>
<sequence>MVREDTAAPSEDATCAWMAADEAVGCTHAFLTMWWSSQRLVCRGRPDPGLRVNDFSRIHWSQHLLTTESERPN</sequence>
<accession>A0A8X6VXR3</accession>
<keyword evidence="2" id="KW-1185">Reference proteome</keyword>
<dbReference type="AlphaFoldDB" id="A0A8X6VXR3"/>
<gene>
    <name evidence="1" type="primary">X975_05742</name>
    <name evidence="1" type="ORF">TNCV_1014661</name>
</gene>
<dbReference type="EMBL" id="BMAU01021369">
    <property type="protein sequence ID" value="GFY24418.1"/>
    <property type="molecule type" value="Genomic_DNA"/>
</dbReference>
<evidence type="ECO:0000313" key="1">
    <source>
        <dbReference type="EMBL" id="GFY24418.1"/>
    </source>
</evidence>
<comment type="caution">
    <text evidence="1">The sequence shown here is derived from an EMBL/GenBank/DDBJ whole genome shotgun (WGS) entry which is preliminary data.</text>
</comment>
<reference evidence="1" key="1">
    <citation type="submission" date="2020-08" db="EMBL/GenBank/DDBJ databases">
        <title>Multicomponent nature underlies the extraordinary mechanical properties of spider dragline silk.</title>
        <authorList>
            <person name="Kono N."/>
            <person name="Nakamura H."/>
            <person name="Mori M."/>
            <person name="Yoshida Y."/>
            <person name="Ohtoshi R."/>
            <person name="Malay A.D."/>
            <person name="Moran D.A.P."/>
            <person name="Tomita M."/>
            <person name="Numata K."/>
            <person name="Arakawa K."/>
        </authorList>
    </citation>
    <scope>NUCLEOTIDE SEQUENCE</scope>
</reference>
<evidence type="ECO:0000313" key="2">
    <source>
        <dbReference type="Proteomes" id="UP000887159"/>
    </source>
</evidence>
<name>A0A8X6VXR3_TRICX</name>